<keyword evidence="1" id="KW-0472">Membrane</keyword>
<gene>
    <name evidence="2" type="ORF">AMORRO_LOCUS10284</name>
</gene>
<evidence type="ECO:0000256" key="1">
    <source>
        <dbReference type="SAM" id="Phobius"/>
    </source>
</evidence>
<keyword evidence="3" id="KW-1185">Reference proteome</keyword>
<feature type="transmembrane region" description="Helical" evidence="1">
    <location>
        <begin position="183"/>
        <end position="206"/>
    </location>
</feature>
<comment type="caution">
    <text evidence="2">The sequence shown here is derived from an EMBL/GenBank/DDBJ whole genome shotgun (WGS) entry which is preliminary data.</text>
</comment>
<dbReference type="AlphaFoldDB" id="A0A9N9DZA5"/>
<feature type="transmembrane region" description="Helical" evidence="1">
    <location>
        <begin position="141"/>
        <end position="162"/>
    </location>
</feature>
<protein>
    <submittedName>
        <fullName evidence="2">16532_t:CDS:1</fullName>
    </submittedName>
</protein>
<name>A0A9N9DZA5_9GLOM</name>
<feature type="transmembrane region" description="Helical" evidence="1">
    <location>
        <begin position="287"/>
        <end position="308"/>
    </location>
</feature>
<dbReference type="PANTHER" id="PTHR34391">
    <property type="entry name" value="UPF0658 GOLGI APPARATUS MEMBRANE PROTEIN C1952.10C-RELATED"/>
    <property type="match status" value="1"/>
</dbReference>
<dbReference type="Proteomes" id="UP000789342">
    <property type="component" value="Unassembled WGS sequence"/>
</dbReference>
<organism evidence="2 3">
    <name type="scientific">Acaulospora morrowiae</name>
    <dbReference type="NCBI Taxonomy" id="94023"/>
    <lineage>
        <taxon>Eukaryota</taxon>
        <taxon>Fungi</taxon>
        <taxon>Fungi incertae sedis</taxon>
        <taxon>Mucoromycota</taxon>
        <taxon>Glomeromycotina</taxon>
        <taxon>Glomeromycetes</taxon>
        <taxon>Diversisporales</taxon>
        <taxon>Acaulosporaceae</taxon>
        <taxon>Acaulospora</taxon>
    </lineage>
</organism>
<feature type="transmembrane region" description="Helical" evidence="1">
    <location>
        <begin position="246"/>
        <end position="267"/>
    </location>
</feature>
<dbReference type="EMBL" id="CAJVPV010011139">
    <property type="protein sequence ID" value="CAG8658180.1"/>
    <property type="molecule type" value="Genomic_DNA"/>
</dbReference>
<dbReference type="GO" id="GO:0005794">
    <property type="term" value="C:Golgi apparatus"/>
    <property type="evidence" value="ECO:0007669"/>
    <property type="project" value="TreeGrafter"/>
</dbReference>
<dbReference type="PANTHER" id="PTHR34391:SF1">
    <property type="entry name" value="UPF0658 GOLGI APPARATUS MEMBRANE PROTEIN C1952.10C-RELATED"/>
    <property type="match status" value="1"/>
</dbReference>
<evidence type="ECO:0000313" key="3">
    <source>
        <dbReference type="Proteomes" id="UP000789342"/>
    </source>
</evidence>
<dbReference type="InterPro" id="IPR040410">
    <property type="entry name" value="UPF0658_Golgi"/>
</dbReference>
<feature type="transmembrane region" description="Helical" evidence="1">
    <location>
        <begin position="82"/>
        <end position="101"/>
    </location>
</feature>
<proteinExistence type="predicted"/>
<accession>A0A9N9DZA5</accession>
<sequence>MAKSLIGKITLISTVIQAVVITVLESLVVYYHLTFVSHYTLDNVGQGISESDVIYHLIFLISLIFQILLCVDALANRNSIQLIALVIFNLLTLSYAGVQLYQHRILEDQGTENSPYIPSTDFPTSDSAKNYFESKMRPLEYVIIGIVSFFSIYLSALVYKLYIEFGWENYLAYSADIKVRDALISLSILQTLIKMDMFAVGSYAIQLIPSQKMGYSKSIYETVLIFFIGTILMLMAWFSVTREMKYLLLSVINISCLSLIYLVYRLIKVNVSYSNNAWDPYRFTRRFLTFFLATTLVLMIATIFYGIICFRNMVKGIYVLTVYGAKTVTSDGGRRATLILQNQSRPEKEEID</sequence>
<keyword evidence="1" id="KW-0812">Transmembrane</keyword>
<feature type="transmembrane region" description="Helical" evidence="1">
    <location>
        <begin position="12"/>
        <end position="33"/>
    </location>
</feature>
<evidence type="ECO:0000313" key="2">
    <source>
        <dbReference type="EMBL" id="CAG8658180.1"/>
    </source>
</evidence>
<dbReference type="OrthoDB" id="2448307at2759"/>
<reference evidence="2" key="1">
    <citation type="submission" date="2021-06" db="EMBL/GenBank/DDBJ databases">
        <authorList>
            <person name="Kallberg Y."/>
            <person name="Tangrot J."/>
            <person name="Rosling A."/>
        </authorList>
    </citation>
    <scope>NUCLEOTIDE SEQUENCE</scope>
    <source>
        <strain evidence="2">CL551</strain>
    </source>
</reference>
<feature type="transmembrane region" description="Helical" evidence="1">
    <location>
        <begin position="53"/>
        <end position="75"/>
    </location>
</feature>
<feature type="transmembrane region" description="Helical" evidence="1">
    <location>
        <begin position="218"/>
        <end position="239"/>
    </location>
</feature>
<keyword evidence="1" id="KW-1133">Transmembrane helix</keyword>